<dbReference type="InterPro" id="IPR000819">
    <property type="entry name" value="Peptidase_M17_C"/>
</dbReference>
<dbReference type="Pfam" id="PF00883">
    <property type="entry name" value="Peptidase_M17"/>
    <property type="match status" value="1"/>
</dbReference>
<dbReference type="OrthoDB" id="412814at2759"/>
<dbReference type="Gene3D" id="3.40.630.10">
    <property type="entry name" value="Zn peptidases"/>
    <property type="match status" value="1"/>
</dbReference>
<comment type="similarity">
    <text evidence="1">Belongs to the peptidase M17 family.</text>
</comment>
<evidence type="ECO:0000259" key="5">
    <source>
        <dbReference type="PROSITE" id="PS00631"/>
    </source>
</evidence>
<proteinExistence type="inferred from homology"/>
<keyword evidence="7" id="KW-1185">Reference proteome</keyword>
<dbReference type="InterPro" id="IPR011356">
    <property type="entry name" value="Leucine_aapep/pepB"/>
</dbReference>
<dbReference type="GO" id="GO:0006508">
    <property type="term" value="P:proteolysis"/>
    <property type="evidence" value="ECO:0007669"/>
    <property type="project" value="UniProtKB-KW"/>
</dbReference>
<reference evidence="6 7" key="1">
    <citation type="submission" date="2020-12" db="EMBL/GenBank/DDBJ databases">
        <title>Metabolic potential, ecology and presence of endohyphal bacteria is reflected in genomic diversity of Mucoromycotina.</title>
        <authorList>
            <person name="Muszewska A."/>
            <person name="Okrasinska A."/>
            <person name="Steczkiewicz K."/>
            <person name="Drgas O."/>
            <person name="Orlowska M."/>
            <person name="Perlinska-Lenart U."/>
            <person name="Aleksandrzak-Piekarczyk T."/>
            <person name="Szatraj K."/>
            <person name="Zielenkiewicz U."/>
            <person name="Pilsyk S."/>
            <person name="Malc E."/>
            <person name="Mieczkowski P."/>
            <person name="Kruszewska J.S."/>
            <person name="Biernat P."/>
            <person name="Pawlowska J."/>
        </authorList>
    </citation>
    <scope>NUCLEOTIDE SEQUENCE [LARGE SCALE GENOMIC DNA]</scope>
    <source>
        <strain evidence="6 7">CBS 142.35</strain>
    </source>
</reference>
<dbReference type="GO" id="GO:0070006">
    <property type="term" value="F:metalloaminopeptidase activity"/>
    <property type="evidence" value="ECO:0007669"/>
    <property type="project" value="InterPro"/>
</dbReference>
<dbReference type="SUPFAM" id="SSF53187">
    <property type="entry name" value="Zn-dependent exopeptidases"/>
    <property type="match status" value="1"/>
</dbReference>
<dbReference type="PANTHER" id="PTHR11963">
    <property type="entry name" value="LEUCINE AMINOPEPTIDASE-RELATED"/>
    <property type="match status" value="1"/>
</dbReference>
<feature type="domain" description="Cytosol aminopeptidase" evidence="5">
    <location>
        <begin position="370"/>
        <end position="377"/>
    </location>
</feature>
<evidence type="ECO:0000313" key="6">
    <source>
        <dbReference type="EMBL" id="KAG2227087.1"/>
    </source>
</evidence>
<keyword evidence="2" id="KW-0031">Aminopeptidase</keyword>
<evidence type="ECO:0000256" key="3">
    <source>
        <dbReference type="ARBA" id="ARBA00022670"/>
    </source>
</evidence>
<organism evidence="6 7">
    <name type="scientific">Circinella minor</name>
    <dbReference type="NCBI Taxonomy" id="1195481"/>
    <lineage>
        <taxon>Eukaryota</taxon>
        <taxon>Fungi</taxon>
        <taxon>Fungi incertae sedis</taxon>
        <taxon>Mucoromycota</taxon>
        <taxon>Mucoromycotina</taxon>
        <taxon>Mucoromycetes</taxon>
        <taxon>Mucorales</taxon>
        <taxon>Lichtheimiaceae</taxon>
        <taxon>Circinella</taxon>
    </lineage>
</organism>
<keyword evidence="3" id="KW-0645">Protease</keyword>
<dbReference type="PANTHER" id="PTHR11963:SF48">
    <property type="entry name" value="DIPEPTIDASE B, ISOFORM A"/>
    <property type="match status" value="1"/>
</dbReference>
<comment type="caution">
    <text evidence="6">The sequence shown here is derived from an EMBL/GenBank/DDBJ whole genome shotgun (WGS) entry which is preliminary data.</text>
</comment>
<dbReference type="EMBL" id="JAEPRB010000010">
    <property type="protein sequence ID" value="KAG2227087.1"/>
    <property type="molecule type" value="Genomic_DNA"/>
</dbReference>
<evidence type="ECO:0000256" key="2">
    <source>
        <dbReference type="ARBA" id="ARBA00022438"/>
    </source>
</evidence>
<accession>A0A8H7SD29</accession>
<dbReference type="PRINTS" id="PR00481">
    <property type="entry name" value="LAMNOPPTDASE"/>
</dbReference>
<gene>
    <name evidence="6" type="ORF">INT45_003817</name>
</gene>
<evidence type="ECO:0000256" key="4">
    <source>
        <dbReference type="ARBA" id="ARBA00022801"/>
    </source>
</evidence>
<name>A0A8H7SD29_9FUNG</name>
<dbReference type="AlphaFoldDB" id="A0A8H7SD29"/>
<dbReference type="PROSITE" id="PS00631">
    <property type="entry name" value="CYTOSOL_AP"/>
    <property type="match status" value="1"/>
</dbReference>
<dbReference type="GO" id="GO:0005737">
    <property type="term" value="C:cytoplasm"/>
    <property type="evidence" value="ECO:0007669"/>
    <property type="project" value="InterPro"/>
</dbReference>
<keyword evidence="4" id="KW-0378">Hydrolase</keyword>
<protein>
    <recommendedName>
        <fullName evidence="5">Cytosol aminopeptidase domain-containing protein</fullName>
    </recommendedName>
</protein>
<evidence type="ECO:0000313" key="7">
    <source>
        <dbReference type="Proteomes" id="UP000646827"/>
    </source>
</evidence>
<evidence type="ECO:0000256" key="1">
    <source>
        <dbReference type="ARBA" id="ARBA00009528"/>
    </source>
</evidence>
<dbReference type="GO" id="GO:0030145">
    <property type="term" value="F:manganese ion binding"/>
    <property type="evidence" value="ECO:0007669"/>
    <property type="project" value="InterPro"/>
</dbReference>
<sequence>MELPKLNIFTKQTDTKQFLASQELTGQYDGTIVFFSDKKALLNVIPAAQIYADMDNTFGDSIQVIVASENQGATKRIVVAPLGSINNDFDDVRRYKDAAFAAGKRALKAGITAPIVVFADSPKETNLGWTFDGEDDYKNYLEVTILALLESAYEPIDVREYAEQSKKPLQVFSQLGFSTADQVQAENLIQKISAIEMGRRVSKDIGSPDPERMSPINVVKYLQDVFGKDPHIKMTVIEDIETIKKEYPLAHAVTRASLAVPRHHPRFVLFEYRSPDQSKVKENLYFVGKGVTYDTGGADIKCSGHMRGMSRDKCGAAAVAGFFKTISMLQPEQVNVRAGLALVRNSVGSDSYVSDEVIVSRNGTRVLVGNTDAEGRMVMTDLLCQFKEEAVASSSTAPSFLFTVATLTGHALRAYNGYGIALDNGFARRHKMSKRIYDAGHVLADPFEISTFRREDVDVVQPGRSSEDVVQANDQPSTMTNRGHQYPAGFMLIASGLDQHGLKDKQPIGFTHLDVAGSAEEMSAVGWSIPRVTASPVVALTGAFLL</sequence>
<dbReference type="Proteomes" id="UP000646827">
    <property type="component" value="Unassembled WGS sequence"/>
</dbReference>